<dbReference type="EMBL" id="BMAW01051374">
    <property type="protein sequence ID" value="GFS80046.1"/>
    <property type="molecule type" value="Genomic_DNA"/>
</dbReference>
<proteinExistence type="predicted"/>
<evidence type="ECO:0000313" key="1">
    <source>
        <dbReference type="EMBL" id="GFS80046.1"/>
    </source>
</evidence>
<accession>A0A8X6MVK8</accession>
<gene>
    <name evidence="1" type="ORF">NPIL_383971</name>
</gene>
<dbReference type="AlphaFoldDB" id="A0A8X6MVK8"/>
<sequence length="127" mass="15064">MKANLSRDQDHHHQDTLVICPNEKNTHDRKTHQFLTLVLCRHIQIFQDLASERIKENSGSLIYREQQRHLVETRDEMVRAELRGQSMYVLSPLSCCICHGFRLTSVLKRTVRRSLRNGKPLNWWTLM</sequence>
<organism evidence="1 2">
    <name type="scientific">Nephila pilipes</name>
    <name type="common">Giant wood spider</name>
    <name type="synonym">Nephila maculata</name>
    <dbReference type="NCBI Taxonomy" id="299642"/>
    <lineage>
        <taxon>Eukaryota</taxon>
        <taxon>Metazoa</taxon>
        <taxon>Ecdysozoa</taxon>
        <taxon>Arthropoda</taxon>
        <taxon>Chelicerata</taxon>
        <taxon>Arachnida</taxon>
        <taxon>Araneae</taxon>
        <taxon>Araneomorphae</taxon>
        <taxon>Entelegynae</taxon>
        <taxon>Araneoidea</taxon>
        <taxon>Nephilidae</taxon>
        <taxon>Nephila</taxon>
    </lineage>
</organism>
<protein>
    <submittedName>
        <fullName evidence="1">Uncharacterized protein</fullName>
    </submittedName>
</protein>
<name>A0A8X6MVK8_NEPPI</name>
<comment type="caution">
    <text evidence="1">The sequence shown here is derived from an EMBL/GenBank/DDBJ whole genome shotgun (WGS) entry which is preliminary data.</text>
</comment>
<dbReference type="Proteomes" id="UP000887013">
    <property type="component" value="Unassembled WGS sequence"/>
</dbReference>
<evidence type="ECO:0000313" key="2">
    <source>
        <dbReference type="Proteomes" id="UP000887013"/>
    </source>
</evidence>
<keyword evidence="2" id="KW-1185">Reference proteome</keyword>
<reference evidence="1" key="1">
    <citation type="submission" date="2020-08" db="EMBL/GenBank/DDBJ databases">
        <title>Multicomponent nature underlies the extraordinary mechanical properties of spider dragline silk.</title>
        <authorList>
            <person name="Kono N."/>
            <person name="Nakamura H."/>
            <person name="Mori M."/>
            <person name="Yoshida Y."/>
            <person name="Ohtoshi R."/>
            <person name="Malay A.D."/>
            <person name="Moran D.A.P."/>
            <person name="Tomita M."/>
            <person name="Numata K."/>
            <person name="Arakawa K."/>
        </authorList>
    </citation>
    <scope>NUCLEOTIDE SEQUENCE</scope>
</reference>